<protein>
    <submittedName>
        <fullName evidence="2">Death-on-curing protein</fullName>
    </submittedName>
</protein>
<dbReference type="EMBL" id="BMZA01000002">
    <property type="protein sequence ID" value="GGY97272.1"/>
    <property type="molecule type" value="Genomic_DNA"/>
</dbReference>
<dbReference type="SUPFAM" id="SSF140931">
    <property type="entry name" value="Fic-like"/>
    <property type="match status" value="1"/>
</dbReference>
<dbReference type="NCBIfam" id="TIGR01550">
    <property type="entry name" value="DOC_P1"/>
    <property type="match status" value="1"/>
</dbReference>
<dbReference type="PIRSF" id="PIRSF018297">
    <property type="entry name" value="Doc"/>
    <property type="match status" value="1"/>
</dbReference>
<sequence length="126" mass="13688">MDDWVWLREDVVLAMHTEQLTEHGGPPGIRDQGLLQSALARPRNPCGYGDPDACDLAAAYAYGIAKNHPFIDGNKRTAALAALLFLVLNNVAFDISEAALVVMTLDLAAGLLTEQDVAAWFRDHLT</sequence>
<dbReference type="Pfam" id="PF02661">
    <property type="entry name" value="Fic"/>
    <property type="match status" value="1"/>
</dbReference>
<gene>
    <name evidence="2" type="ORF">GCM10011614_10340</name>
</gene>
<accession>A0A918PBM4</accession>
<dbReference type="AlphaFoldDB" id="A0A918PBM4"/>
<name>A0A918PBM4_9SPHN</name>
<reference evidence="2" key="2">
    <citation type="submission" date="2020-09" db="EMBL/GenBank/DDBJ databases">
        <authorList>
            <person name="Sun Q."/>
            <person name="Kim S."/>
        </authorList>
    </citation>
    <scope>NUCLEOTIDE SEQUENCE</scope>
    <source>
        <strain evidence="2">KCTC 32255</strain>
    </source>
</reference>
<dbReference type="InterPro" id="IPR053737">
    <property type="entry name" value="Type_II_TA_Toxin"/>
</dbReference>
<organism evidence="2 3">
    <name type="scientific">Novosphingobium colocasiae</name>
    <dbReference type="NCBI Taxonomy" id="1256513"/>
    <lineage>
        <taxon>Bacteria</taxon>
        <taxon>Pseudomonadati</taxon>
        <taxon>Pseudomonadota</taxon>
        <taxon>Alphaproteobacteria</taxon>
        <taxon>Sphingomonadales</taxon>
        <taxon>Sphingomonadaceae</taxon>
        <taxon>Novosphingobium</taxon>
    </lineage>
</organism>
<dbReference type="InterPro" id="IPR006440">
    <property type="entry name" value="Doc"/>
</dbReference>
<dbReference type="InterPro" id="IPR036597">
    <property type="entry name" value="Fido-like_dom_sf"/>
</dbReference>
<dbReference type="Proteomes" id="UP000648075">
    <property type="component" value="Unassembled WGS sequence"/>
</dbReference>
<dbReference type="RefSeq" id="WP_189620052.1">
    <property type="nucleotide sequence ID" value="NZ_BMZA01000002.1"/>
</dbReference>
<feature type="domain" description="Fido" evidence="1">
    <location>
        <begin position="7"/>
        <end position="123"/>
    </location>
</feature>
<dbReference type="PROSITE" id="PS51459">
    <property type="entry name" value="FIDO"/>
    <property type="match status" value="1"/>
</dbReference>
<reference evidence="2" key="1">
    <citation type="journal article" date="2014" name="Int. J. Syst. Evol. Microbiol.">
        <title>Complete genome sequence of Corynebacterium casei LMG S-19264T (=DSM 44701T), isolated from a smear-ripened cheese.</title>
        <authorList>
            <consortium name="US DOE Joint Genome Institute (JGI-PGF)"/>
            <person name="Walter F."/>
            <person name="Albersmeier A."/>
            <person name="Kalinowski J."/>
            <person name="Ruckert C."/>
        </authorList>
    </citation>
    <scope>NUCLEOTIDE SEQUENCE</scope>
    <source>
        <strain evidence="2">KCTC 32255</strain>
    </source>
</reference>
<dbReference type="GO" id="GO:0016301">
    <property type="term" value="F:kinase activity"/>
    <property type="evidence" value="ECO:0007669"/>
    <property type="project" value="InterPro"/>
</dbReference>
<proteinExistence type="predicted"/>
<dbReference type="PANTHER" id="PTHR39426:SF1">
    <property type="entry name" value="HOMOLOGY TO DEATH-ON-CURING PROTEIN OF PHAGE P1"/>
    <property type="match status" value="1"/>
</dbReference>
<evidence type="ECO:0000259" key="1">
    <source>
        <dbReference type="PROSITE" id="PS51459"/>
    </source>
</evidence>
<evidence type="ECO:0000313" key="3">
    <source>
        <dbReference type="Proteomes" id="UP000648075"/>
    </source>
</evidence>
<comment type="caution">
    <text evidence="2">The sequence shown here is derived from an EMBL/GenBank/DDBJ whole genome shotgun (WGS) entry which is preliminary data.</text>
</comment>
<dbReference type="PANTHER" id="PTHR39426">
    <property type="entry name" value="HOMOLOGY TO DEATH-ON-CURING PROTEIN OF PHAGE P1"/>
    <property type="match status" value="1"/>
</dbReference>
<dbReference type="InterPro" id="IPR003812">
    <property type="entry name" value="Fido"/>
</dbReference>
<evidence type="ECO:0000313" key="2">
    <source>
        <dbReference type="EMBL" id="GGY97272.1"/>
    </source>
</evidence>
<keyword evidence="3" id="KW-1185">Reference proteome</keyword>
<dbReference type="Gene3D" id="1.20.120.1870">
    <property type="entry name" value="Fic/DOC protein, Fido domain"/>
    <property type="match status" value="1"/>
</dbReference>